<feature type="domain" description="SGNH hydrolase-type esterase" evidence="2">
    <location>
        <begin position="62"/>
        <end position="223"/>
    </location>
</feature>
<dbReference type="SUPFAM" id="SSF52266">
    <property type="entry name" value="SGNH hydrolase"/>
    <property type="match status" value="1"/>
</dbReference>
<gene>
    <name evidence="3" type="ORF">ACFOWS_17990</name>
</gene>
<feature type="signal peptide" evidence="1">
    <location>
        <begin position="1"/>
        <end position="19"/>
    </location>
</feature>
<dbReference type="Pfam" id="PF13472">
    <property type="entry name" value="Lipase_GDSL_2"/>
    <property type="match status" value="1"/>
</dbReference>
<dbReference type="GO" id="GO:0016787">
    <property type="term" value="F:hydrolase activity"/>
    <property type="evidence" value="ECO:0007669"/>
    <property type="project" value="UniProtKB-KW"/>
</dbReference>
<dbReference type="CDD" id="cd00229">
    <property type="entry name" value="SGNH_hydrolase"/>
    <property type="match status" value="1"/>
</dbReference>
<dbReference type="Proteomes" id="UP001595841">
    <property type="component" value="Unassembled WGS sequence"/>
</dbReference>
<evidence type="ECO:0000313" key="4">
    <source>
        <dbReference type="Proteomes" id="UP001595841"/>
    </source>
</evidence>
<name>A0ABV8PS55_9FLAO</name>
<evidence type="ECO:0000256" key="1">
    <source>
        <dbReference type="SAM" id="SignalP"/>
    </source>
</evidence>
<dbReference type="PANTHER" id="PTHR30383:SF26">
    <property type="entry name" value="SGNH HYDROLASE-TYPE ESTERASE DOMAIN-CONTAINING PROTEIN"/>
    <property type="match status" value="1"/>
</dbReference>
<proteinExistence type="predicted"/>
<dbReference type="InterPro" id="IPR051532">
    <property type="entry name" value="Ester_Hydrolysis_Enzymes"/>
</dbReference>
<evidence type="ECO:0000313" key="3">
    <source>
        <dbReference type="EMBL" id="MFC4222050.1"/>
    </source>
</evidence>
<comment type="caution">
    <text evidence="3">The sequence shown here is derived from an EMBL/GenBank/DDBJ whole genome shotgun (WGS) entry which is preliminary data.</text>
</comment>
<dbReference type="RefSeq" id="WP_379767678.1">
    <property type="nucleotide sequence ID" value="NZ_JBHSCL010000011.1"/>
</dbReference>
<dbReference type="InterPro" id="IPR013830">
    <property type="entry name" value="SGNH_hydro"/>
</dbReference>
<accession>A0ABV8PS55</accession>
<dbReference type="Gene3D" id="3.40.50.1110">
    <property type="entry name" value="SGNH hydrolase"/>
    <property type="match status" value="1"/>
</dbReference>
<feature type="chain" id="PRO_5045141422" evidence="1">
    <location>
        <begin position="20"/>
        <end position="237"/>
    </location>
</feature>
<keyword evidence="4" id="KW-1185">Reference proteome</keyword>
<dbReference type="PANTHER" id="PTHR30383">
    <property type="entry name" value="THIOESTERASE 1/PROTEASE 1/LYSOPHOSPHOLIPASE L1"/>
    <property type="match status" value="1"/>
</dbReference>
<dbReference type="EMBL" id="JBHSCL010000011">
    <property type="protein sequence ID" value="MFC4222050.1"/>
    <property type="molecule type" value="Genomic_DNA"/>
</dbReference>
<keyword evidence="1" id="KW-0732">Signal</keyword>
<evidence type="ECO:0000259" key="2">
    <source>
        <dbReference type="Pfam" id="PF13472"/>
    </source>
</evidence>
<protein>
    <submittedName>
        <fullName evidence="3">SGNH/GDSL hydrolase family protein</fullName>
    </submittedName>
</protein>
<reference evidence="4" key="1">
    <citation type="journal article" date="2019" name="Int. J. Syst. Evol. Microbiol.">
        <title>The Global Catalogue of Microorganisms (GCM) 10K type strain sequencing project: providing services to taxonomists for standard genome sequencing and annotation.</title>
        <authorList>
            <consortium name="The Broad Institute Genomics Platform"/>
            <consortium name="The Broad Institute Genome Sequencing Center for Infectious Disease"/>
            <person name="Wu L."/>
            <person name="Ma J."/>
        </authorList>
    </citation>
    <scope>NUCLEOTIDE SEQUENCE [LARGE SCALE GENOMIC DNA]</scope>
    <source>
        <strain evidence="4">CGMCC 1.15774</strain>
    </source>
</reference>
<organism evidence="3 4">
    <name type="scientific">Flagellimonas marina</name>
    <dbReference type="NCBI Taxonomy" id="1775168"/>
    <lineage>
        <taxon>Bacteria</taxon>
        <taxon>Pseudomonadati</taxon>
        <taxon>Bacteroidota</taxon>
        <taxon>Flavobacteriia</taxon>
        <taxon>Flavobacteriales</taxon>
        <taxon>Flavobacteriaceae</taxon>
        <taxon>Flagellimonas</taxon>
    </lineage>
</organism>
<sequence length="237" mass="27108">MKKIFILLTFILSIVCVNAQLKKKQSDADKDKKEGLHADGGSWGFKPATDVNENDSMNILLIGDSILKGYGRLVTDNLKNKAKVDFWITGKHLNSDGLLEELREYVSKRKYDVIHFNIGLHGWQVGRIPEGQYVPLLEKYVQTLKEYAPQAKLIWANTTPVTEHGSPVLNDEINPTIIARNALAAEVMKRNEVVINDLYTMLVNRLILARLDRFHWNEEGYRLMANQISDYLLKELE</sequence>
<keyword evidence="3" id="KW-0378">Hydrolase</keyword>
<dbReference type="InterPro" id="IPR036514">
    <property type="entry name" value="SGNH_hydro_sf"/>
</dbReference>